<evidence type="ECO:0000259" key="1">
    <source>
        <dbReference type="Pfam" id="PF00534"/>
    </source>
</evidence>
<dbReference type="Gene3D" id="3.40.50.2000">
    <property type="entry name" value="Glycogen Phosphorylase B"/>
    <property type="match status" value="1"/>
</dbReference>
<dbReference type="PANTHER" id="PTHR45947">
    <property type="entry name" value="SULFOQUINOVOSYL TRANSFERASE SQD2"/>
    <property type="match status" value="1"/>
</dbReference>
<evidence type="ECO:0000313" key="3">
    <source>
        <dbReference type="Proteomes" id="UP000196531"/>
    </source>
</evidence>
<dbReference type="PANTHER" id="PTHR45947:SF3">
    <property type="entry name" value="SULFOQUINOVOSYL TRANSFERASE SQD2"/>
    <property type="match status" value="1"/>
</dbReference>
<dbReference type="InterPro" id="IPR050194">
    <property type="entry name" value="Glycosyltransferase_grp1"/>
</dbReference>
<reference evidence="3" key="1">
    <citation type="journal article" date="2017" name="Proc. Natl. Acad. Sci. U.S.A.">
        <title>Simulation of Deepwater Horizon oil plume reveals substrate specialization within a complex community of hydrocarbon-degraders.</title>
        <authorList>
            <person name="Hu P."/>
            <person name="Dubinsky E.A."/>
            <person name="Probst A.J."/>
            <person name="Wang J."/>
            <person name="Sieber C.M.K."/>
            <person name="Tom L.M."/>
            <person name="Gardinali P."/>
            <person name="Banfield J.F."/>
            <person name="Atlas R.M."/>
            <person name="Andersen G.L."/>
        </authorList>
    </citation>
    <scope>NUCLEOTIDE SEQUENCE [LARGE SCALE GENOMIC DNA]</scope>
</reference>
<evidence type="ECO:0000313" key="2">
    <source>
        <dbReference type="EMBL" id="OUR98886.1"/>
    </source>
</evidence>
<name>A0A1Y5FBA7_9BACT</name>
<dbReference type="AlphaFoldDB" id="A0A1Y5FBA7"/>
<dbReference type="Pfam" id="PF00534">
    <property type="entry name" value="Glycos_transf_1"/>
    <property type="match status" value="1"/>
</dbReference>
<dbReference type="GO" id="GO:0016757">
    <property type="term" value="F:glycosyltransferase activity"/>
    <property type="evidence" value="ECO:0007669"/>
    <property type="project" value="InterPro"/>
</dbReference>
<comment type="caution">
    <text evidence="2">The sequence shown here is derived from an EMBL/GenBank/DDBJ whole genome shotgun (WGS) entry which is preliminary data.</text>
</comment>
<gene>
    <name evidence="2" type="ORF">A9Q84_05590</name>
</gene>
<dbReference type="InterPro" id="IPR001296">
    <property type="entry name" value="Glyco_trans_1"/>
</dbReference>
<accession>A0A1Y5FBA7</accession>
<dbReference type="Proteomes" id="UP000196531">
    <property type="component" value="Unassembled WGS sequence"/>
</dbReference>
<dbReference type="SUPFAM" id="SSF53756">
    <property type="entry name" value="UDP-Glycosyltransferase/glycogen phosphorylase"/>
    <property type="match status" value="1"/>
</dbReference>
<dbReference type="EMBL" id="MAAO01000004">
    <property type="protein sequence ID" value="OUR98886.1"/>
    <property type="molecule type" value="Genomic_DNA"/>
</dbReference>
<organism evidence="2 3">
    <name type="scientific">Halobacteriovorax marinus</name>
    <dbReference type="NCBI Taxonomy" id="97084"/>
    <lineage>
        <taxon>Bacteria</taxon>
        <taxon>Pseudomonadati</taxon>
        <taxon>Bdellovibrionota</taxon>
        <taxon>Bacteriovoracia</taxon>
        <taxon>Bacteriovoracales</taxon>
        <taxon>Halobacteriovoraceae</taxon>
        <taxon>Halobacteriovorax</taxon>
    </lineage>
</organism>
<sequence length="366" mass="42023">MKVILMHDWLTGFRGGERVLEVFCEMFPDAPLYTLLYKKGSTTPLIENRKIVTSFLNYIPGIHKHYRKFLPLFPLAASMMKVVEEADLVISSSHCVIKGVKKPHGAKHISYIHSPMRYLYDQYDVYFGPQAPFYQRLGARIFKNYLVNWDLKSNANVDVPIANAKFVQQRIKKYYHIDSDVIHPFVDLKDFREFQKNPIEKEDYYIMVTAFAPNKRVDLAIRAFNKMGKKLKIIGSGQQEQELREMAGEGIELLGNLSREEVVKYFAKAQALIFPGTEDFGITPLESLASGTPVIAFKIGGVLETLTDKVSVLFEEQTEESLIAAVKEFELKSFQSSDLFSRAEEFSRENFKKNIQELIDSTMKEL</sequence>
<feature type="domain" description="Glycosyl transferase family 1" evidence="1">
    <location>
        <begin position="193"/>
        <end position="333"/>
    </location>
</feature>
<proteinExistence type="predicted"/>
<protein>
    <recommendedName>
        <fullName evidence="1">Glycosyl transferase family 1 domain-containing protein</fullName>
    </recommendedName>
</protein>